<organism evidence="6 7">
    <name type="scientific">Basfia succiniciproducens</name>
    <dbReference type="NCBI Taxonomy" id="653940"/>
    <lineage>
        <taxon>Bacteria</taxon>
        <taxon>Pseudomonadati</taxon>
        <taxon>Pseudomonadota</taxon>
        <taxon>Gammaproteobacteria</taxon>
        <taxon>Pasteurellales</taxon>
        <taxon>Pasteurellaceae</taxon>
        <taxon>Basfia</taxon>
    </lineage>
</organism>
<gene>
    <name evidence="6" type="ORF">SAMN02910354_00866</name>
</gene>
<dbReference type="EC" id="1.2.4.2" evidence="2"/>
<dbReference type="EMBL" id="FMUQ01000005">
    <property type="protein sequence ID" value="SCX92752.1"/>
    <property type="molecule type" value="Genomic_DNA"/>
</dbReference>
<keyword evidence="3" id="KW-0560">Oxidoreductase</keyword>
<accession>A0A1G5BRD2</accession>
<evidence type="ECO:0000256" key="2">
    <source>
        <dbReference type="ARBA" id="ARBA00012280"/>
    </source>
</evidence>
<evidence type="ECO:0000256" key="3">
    <source>
        <dbReference type="ARBA" id="ARBA00023002"/>
    </source>
</evidence>
<comment type="cofactor">
    <cofactor evidence="1">
        <name>thiamine diphosphate</name>
        <dbReference type="ChEBI" id="CHEBI:58937"/>
    </cofactor>
</comment>
<dbReference type="Pfam" id="PF00676">
    <property type="entry name" value="E1_dh"/>
    <property type="match status" value="1"/>
</dbReference>
<reference evidence="6 7" key="1">
    <citation type="submission" date="2016-10" db="EMBL/GenBank/DDBJ databases">
        <authorList>
            <person name="Varghese N."/>
            <person name="Submissions S."/>
        </authorList>
    </citation>
    <scope>NUCLEOTIDE SEQUENCE [LARGE SCALE GENOMIC DNA]</scope>
    <source>
        <strain evidence="6 7">DSM 22022</strain>
    </source>
</reference>
<evidence type="ECO:0000256" key="4">
    <source>
        <dbReference type="ARBA" id="ARBA00023052"/>
    </source>
</evidence>
<evidence type="ECO:0000259" key="5">
    <source>
        <dbReference type="Pfam" id="PF00676"/>
    </source>
</evidence>
<proteinExistence type="predicted"/>
<dbReference type="InterPro" id="IPR001017">
    <property type="entry name" value="DH_E1"/>
</dbReference>
<evidence type="ECO:0000313" key="7">
    <source>
        <dbReference type="Proteomes" id="UP000199588"/>
    </source>
</evidence>
<dbReference type="Gene3D" id="3.40.50.970">
    <property type="match status" value="1"/>
</dbReference>
<evidence type="ECO:0000313" key="6">
    <source>
        <dbReference type="EMBL" id="SCX92752.1"/>
    </source>
</evidence>
<dbReference type="PANTHER" id="PTHR23152:SF4">
    <property type="entry name" value="2-OXOADIPATE DEHYDROGENASE COMPLEX COMPONENT E1"/>
    <property type="match status" value="1"/>
</dbReference>
<dbReference type="SUPFAM" id="SSF52518">
    <property type="entry name" value="Thiamin diphosphate-binding fold (THDP-binding)"/>
    <property type="match status" value="1"/>
</dbReference>
<comment type="caution">
    <text evidence="6">The sequence shown here is derived from an EMBL/GenBank/DDBJ whole genome shotgun (WGS) entry which is preliminary data.</text>
</comment>
<dbReference type="PANTHER" id="PTHR23152">
    <property type="entry name" value="2-OXOGLUTARATE DEHYDROGENASE"/>
    <property type="match status" value="1"/>
</dbReference>
<name>A0A1G5BRD2_9PAST</name>
<keyword evidence="7" id="KW-1185">Reference proteome</keyword>
<sequence length="215" mass="24006">MRARQERAGDSDYSKVLAITVHGDSAVTGQGVVQETLNMSNARSYSVGGTIRIVINNQIGFTTSNPNDTRSTEFCTDIAKMIQAPIIHVNGDDPEAVAFAARMAVEYRTKFKRDIFIDLISYRRHGHNEADEPLATQPMMYSIIKKHPTPRKVYADRLVAEAGTHSRFKKFGPCAVQSSIFNLSLFICPSFGEQINKRSVLVEILQKQAKTDRLL</sequence>
<dbReference type="InterPro" id="IPR029061">
    <property type="entry name" value="THDP-binding"/>
</dbReference>
<evidence type="ECO:0000256" key="1">
    <source>
        <dbReference type="ARBA" id="ARBA00001964"/>
    </source>
</evidence>
<dbReference type="InterPro" id="IPR011603">
    <property type="entry name" value="2oxoglutarate_DH_E1"/>
</dbReference>
<feature type="domain" description="Dehydrogenase E1 component" evidence="5">
    <location>
        <begin position="12"/>
        <end position="161"/>
    </location>
</feature>
<keyword evidence="4" id="KW-0786">Thiamine pyrophosphate</keyword>
<protein>
    <recommendedName>
        <fullName evidence="2">oxoglutarate dehydrogenase (succinyl-transferring)</fullName>
        <ecNumber evidence="2">1.2.4.2</ecNumber>
    </recommendedName>
</protein>
<dbReference type="Proteomes" id="UP000199588">
    <property type="component" value="Unassembled WGS sequence"/>
</dbReference>